<proteinExistence type="predicted"/>
<dbReference type="EMBL" id="BAAAXF010000059">
    <property type="protein sequence ID" value="GAA3501258.1"/>
    <property type="molecule type" value="Genomic_DNA"/>
</dbReference>
<name>A0ABP6U0S2_9ACTN</name>
<sequence>MPSGARVGSTTEGCTVMRNGASGARFSRDAARRAAPISALSAPICTVPALRASGAVHGTGPSSA</sequence>
<evidence type="ECO:0000313" key="1">
    <source>
        <dbReference type="EMBL" id="GAA3501258.1"/>
    </source>
</evidence>
<dbReference type="Proteomes" id="UP001501455">
    <property type="component" value="Unassembled WGS sequence"/>
</dbReference>
<reference evidence="2" key="1">
    <citation type="journal article" date="2019" name="Int. J. Syst. Evol. Microbiol.">
        <title>The Global Catalogue of Microorganisms (GCM) 10K type strain sequencing project: providing services to taxonomists for standard genome sequencing and annotation.</title>
        <authorList>
            <consortium name="The Broad Institute Genomics Platform"/>
            <consortium name="The Broad Institute Genome Sequencing Center for Infectious Disease"/>
            <person name="Wu L."/>
            <person name="Ma J."/>
        </authorList>
    </citation>
    <scope>NUCLEOTIDE SEQUENCE [LARGE SCALE GENOMIC DNA]</scope>
    <source>
        <strain evidence="2">JCM 4816</strain>
    </source>
</reference>
<keyword evidence="2" id="KW-1185">Reference proteome</keyword>
<protein>
    <submittedName>
        <fullName evidence="1">Uncharacterized protein</fullName>
    </submittedName>
</protein>
<comment type="caution">
    <text evidence="1">The sequence shown here is derived from an EMBL/GenBank/DDBJ whole genome shotgun (WGS) entry which is preliminary data.</text>
</comment>
<accession>A0ABP6U0S2</accession>
<evidence type="ECO:0000313" key="2">
    <source>
        <dbReference type="Proteomes" id="UP001501455"/>
    </source>
</evidence>
<organism evidence="1 2">
    <name type="scientific">Streptomyces prasinosporus</name>
    <dbReference type="NCBI Taxonomy" id="68256"/>
    <lineage>
        <taxon>Bacteria</taxon>
        <taxon>Bacillati</taxon>
        <taxon>Actinomycetota</taxon>
        <taxon>Actinomycetes</taxon>
        <taxon>Kitasatosporales</taxon>
        <taxon>Streptomycetaceae</taxon>
        <taxon>Streptomyces</taxon>
        <taxon>Streptomyces albogriseolus group</taxon>
    </lineage>
</organism>
<gene>
    <name evidence="1" type="ORF">GCM10019016_083650</name>
</gene>